<proteinExistence type="predicted"/>
<dbReference type="InterPro" id="IPR042229">
    <property type="entry name" value="Listeria/Bacterioides_rpt_sf"/>
</dbReference>
<dbReference type="Proteomes" id="UP000235050">
    <property type="component" value="Unassembled WGS sequence"/>
</dbReference>
<dbReference type="GO" id="GO:0030313">
    <property type="term" value="C:cell envelope"/>
    <property type="evidence" value="ECO:0007669"/>
    <property type="project" value="UniProtKB-SubCell"/>
</dbReference>
<dbReference type="Pfam" id="PF09479">
    <property type="entry name" value="Flg_new"/>
    <property type="match status" value="1"/>
</dbReference>
<keyword evidence="7" id="KW-1185">Reference proteome</keyword>
<dbReference type="InterPro" id="IPR013378">
    <property type="entry name" value="InlB-like_B-rpt"/>
</dbReference>
<feature type="chain" id="PRO_5014963359" evidence="3">
    <location>
        <begin position="36"/>
        <end position="808"/>
    </location>
</feature>
<dbReference type="AlphaFoldDB" id="A0A2N5J6Y6"/>
<reference evidence="6 7" key="1">
    <citation type="submission" date="2017-07" db="EMBL/GenBank/DDBJ databases">
        <title>Bifidobacterium novel species.</title>
        <authorList>
            <person name="Lugli G.A."/>
            <person name="Milani C."/>
            <person name="Duranti S."/>
            <person name="Mangifesta M."/>
        </authorList>
    </citation>
    <scope>NUCLEOTIDE SEQUENCE [LARGE SCALE GENOMIC DNA]</scope>
    <source>
        <strain evidence="7">Uis1B</strain>
    </source>
</reference>
<feature type="domain" description="Bacterial Ig-like" evidence="4">
    <location>
        <begin position="448"/>
        <end position="505"/>
    </location>
</feature>
<accession>A0A2N5J6Y6</accession>
<evidence type="ECO:0000259" key="5">
    <source>
        <dbReference type="Pfam" id="PF18885"/>
    </source>
</evidence>
<dbReference type="InterPro" id="IPR011081">
    <property type="entry name" value="Big_4"/>
</dbReference>
<feature type="region of interest" description="Disordered" evidence="2">
    <location>
        <begin position="35"/>
        <end position="133"/>
    </location>
</feature>
<evidence type="ECO:0000256" key="3">
    <source>
        <dbReference type="SAM" id="SignalP"/>
    </source>
</evidence>
<organism evidence="6 7">
    <name type="scientific">Bifidobacterium margollesii</name>
    <dbReference type="NCBI Taxonomy" id="2020964"/>
    <lineage>
        <taxon>Bacteria</taxon>
        <taxon>Bacillati</taxon>
        <taxon>Actinomycetota</taxon>
        <taxon>Actinomycetes</taxon>
        <taxon>Bifidobacteriales</taxon>
        <taxon>Bifidobacteriaceae</taxon>
        <taxon>Bifidobacterium</taxon>
    </lineage>
</organism>
<protein>
    <submittedName>
        <fullName evidence="6">L,D-transpeptidase catalytic domain-containing protein</fullName>
    </submittedName>
</protein>
<keyword evidence="3" id="KW-0732">Signal</keyword>
<dbReference type="SUPFAM" id="SSF89260">
    <property type="entry name" value="Collagen-binding domain"/>
    <property type="match status" value="2"/>
</dbReference>
<feature type="compositionally biased region" description="Low complexity" evidence="2">
    <location>
        <begin position="95"/>
        <end position="133"/>
    </location>
</feature>
<dbReference type="Pfam" id="PF18885">
    <property type="entry name" value="DUF5648"/>
    <property type="match status" value="1"/>
</dbReference>
<feature type="domain" description="DUF5648" evidence="5">
    <location>
        <begin position="677"/>
        <end position="807"/>
    </location>
</feature>
<dbReference type="Gene3D" id="2.60.120.380">
    <property type="match status" value="2"/>
</dbReference>
<sequence length="808" mass="86491">MRPERSTILRRLTKVGIGAAVSIAMLLPMGATATAAEGDGGKSAASASVSVSQNTSAAPSAAPSTTPQKSEAPKASPKATPQKTASATPKAESKSTTPSTPAQKAPAKTPAPSAAANSAQQSGGASANAGCSSSDTACGIKVGSTVSGRIIDDDDDDWYKFAIPANGVINLTFSNQQTSNGQWLVTLYDSNLKELDAYTFDGKSPNHPATTKIGVPGGTYWVKVDCRGWDSPAFGIQYNLRANYTRTAAWETEWNDGFDTADPLAAGSTISGVILNDDDYDWYKVTTSRSDTAQIQFSNEQAANGQWLVTLIDSNLNELYTERFDATATSHAGKKVTLPAGVHYIRVDINGGNGDAPFRHQYNVRLVLSHPDRYTVAFNSNGGSRVASQTVTSGSRVSQPKNPTRSGYTFAGWYTAANGGARYDFSSPVTANRTLYAHWNKNATIQSIAAVSVTTRNGVRPTLPSTVTATYTNGTKRAVKVSWPYIYSGQFAKAGTFTVYGTVSGTNVKARATIRVVAVVTSIPAISVSTNAGTRPKLPATVNAKFSDGVTRTVKVSWPYIYSGQYAKAGSFTVNGTVAGTNVKARATVKVNPVVVRSIAAISVSTVAGTRPKLPATVRAVYSDGVTRTVKVSWPYIYSGQYAKAGSFTINGTVAGTNVKARATVRVTARPAVKQVPVYRVYNRNSGLHHYTRNAAEKNMLVRIGWRYEGVSFITVPGNTPGAKPVYREYNRRTGNHNWTMNKKEHDMLVRIGWKNEGVSWYAPANGKPVYRLYNRNSGEHVYTMSYGEYVGVQRAGWRGEGVAWKSL</sequence>
<dbReference type="Gene3D" id="2.60.40.4270">
    <property type="entry name" value="Listeria-Bacteroides repeat domain"/>
    <property type="match status" value="1"/>
</dbReference>
<name>A0A2N5J6Y6_9BIFI</name>
<feature type="signal peptide" evidence="3">
    <location>
        <begin position="1"/>
        <end position="35"/>
    </location>
</feature>
<evidence type="ECO:0000259" key="4">
    <source>
        <dbReference type="Pfam" id="PF07532"/>
    </source>
</evidence>
<comment type="caution">
    <text evidence="6">The sequence shown here is derived from an EMBL/GenBank/DDBJ whole genome shotgun (WGS) entry which is preliminary data.</text>
</comment>
<gene>
    <name evidence="6" type="ORF">Uis1B_2202</name>
</gene>
<evidence type="ECO:0000256" key="2">
    <source>
        <dbReference type="SAM" id="MobiDB-lite"/>
    </source>
</evidence>
<dbReference type="EMBL" id="NMWU01000054">
    <property type="protein sequence ID" value="PLS29968.1"/>
    <property type="molecule type" value="Genomic_DNA"/>
</dbReference>
<feature type="compositionally biased region" description="Low complexity" evidence="2">
    <location>
        <begin position="35"/>
        <end position="67"/>
    </location>
</feature>
<dbReference type="OrthoDB" id="9763188at2"/>
<evidence type="ECO:0000313" key="6">
    <source>
        <dbReference type="EMBL" id="PLS29968.1"/>
    </source>
</evidence>
<comment type="subcellular location">
    <subcellularLocation>
        <location evidence="1">Cell envelope</location>
    </subcellularLocation>
</comment>
<dbReference type="NCBIfam" id="TIGR02543">
    <property type="entry name" value="List_Bact_rpt"/>
    <property type="match status" value="1"/>
</dbReference>
<feature type="domain" description="Bacterial Ig-like" evidence="4">
    <location>
        <begin position="599"/>
        <end position="657"/>
    </location>
</feature>
<feature type="domain" description="Bacterial Ig-like" evidence="4">
    <location>
        <begin position="526"/>
        <end position="581"/>
    </location>
</feature>
<dbReference type="RefSeq" id="WP_133124936.1">
    <property type="nucleotide sequence ID" value="NZ_NMWU01000054.1"/>
</dbReference>
<dbReference type="Pfam" id="PF07532">
    <property type="entry name" value="Big_4"/>
    <property type="match status" value="3"/>
</dbReference>
<dbReference type="InterPro" id="IPR043708">
    <property type="entry name" value="DUF5648"/>
</dbReference>
<evidence type="ECO:0000313" key="7">
    <source>
        <dbReference type="Proteomes" id="UP000235050"/>
    </source>
</evidence>
<evidence type="ECO:0000256" key="1">
    <source>
        <dbReference type="ARBA" id="ARBA00004196"/>
    </source>
</evidence>